<dbReference type="Pfam" id="PF13302">
    <property type="entry name" value="Acetyltransf_3"/>
    <property type="match status" value="1"/>
</dbReference>
<dbReference type="EMBL" id="JAPNOA010000019">
    <property type="protein sequence ID" value="MCY0964872.1"/>
    <property type="molecule type" value="Genomic_DNA"/>
</dbReference>
<organism evidence="2 3">
    <name type="scientific">Parathalassolituus penaei</name>
    <dbReference type="NCBI Taxonomy" id="2997323"/>
    <lineage>
        <taxon>Bacteria</taxon>
        <taxon>Pseudomonadati</taxon>
        <taxon>Pseudomonadota</taxon>
        <taxon>Gammaproteobacteria</taxon>
        <taxon>Oceanospirillales</taxon>
        <taxon>Oceanospirillaceae</taxon>
        <taxon>Parathalassolituus</taxon>
    </lineage>
</organism>
<gene>
    <name evidence="2" type="ORF">OUO13_06715</name>
</gene>
<keyword evidence="3" id="KW-1185">Reference proteome</keyword>
<feature type="domain" description="N-acetyltransferase" evidence="1">
    <location>
        <begin position="15"/>
        <end position="154"/>
    </location>
</feature>
<reference evidence="2" key="1">
    <citation type="submission" date="2022-11" db="EMBL/GenBank/DDBJ databases">
        <title>Parathalassolutuus dongxingensis gen. nov., sp. nov., a novel member of family Oceanospirillaceae isolated from a coastal shrimp pond in Guangxi, China.</title>
        <authorList>
            <person name="Chen H."/>
        </authorList>
    </citation>
    <scope>NUCLEOTIDE SEQUENCE</scope>
    <source>
        <strain evidence="2">G-43</strain>
    </source>
</reference>
<protein>
    <submittedName>
        <fullName evidence="2">GNAT family protein</fullName>
    </submittedName>
</protein>
<dbReference type="GO" id="GO:1990189">
    <property type="term" value="F:protein N-terminal-serine acetyltransferase activity"/>
    <property type="evidence" value="ECO:0007669"/>
    <property type="project" value="TreeGrafter"/>
</dbReference>
<comment type="caution">
    <text evidence="2">The sequence shown here is derived from an EMBL/GenBank/DDBJ whole genome shotgun (WGS) entry which is preliminary data.</text>
</comment>
<dbReference type="GO" id="GO:0008999">
    <property type="term" value="F:protein-N-terminal-alanine acetyltransferase activity"/>
    <property type="evidence" value="ECO:0007669"/>
    <property type="project" value="TreeGrafter"/>
</dbReference>
<dbReference type="InterPro" id="IPR051908">
    <property type="entry name" value="Ribosomal_N-acetyltransferase"/>
</dbReference>
<dbReference type="SUPFAM" id="SSF55729">
    <property type="entry name" value="Acyl-CoA N-acyltransferases (Nat)"/>
    <property type="match status" value="1"/>
</dbReference>
<dbReference type="GO" id="GO:0005737">
    <property type="term" value="C:cytoplasm"/>
    <property type="evidence" value="ECO:0007669"/>
    <property type="project" value="TreeGrafter"/>
</dbReference>
<dbReference type="InterPro" id="IPR000182">
    <property type="entry name" value="GNAT_dom"/>
</dbReference>
<dbReference type="InterPro" id="IPR016181">
    <property type="entry name" value="Acyl_CoA_acyltransferase"/>
</dbReference>
<name>A0A9X3EC62_9GAMM</name>
<evidence type="ECO:0000313" key="3">
    <source>
        <dbReference type="Proteomes" id="UP001150830"/>
    </source>
</evidence>
<proteinExistence type="predicted"/>
<sequence>MNWNLETEHFVIRLPLADQDGDALFGLLKNPQVGAHLPRLPMFVSVQSLDELRRATMRFQAREAATWLVLRRSDNVDDLAAFQARITLQNINWMLSSARLQWELADDVKREELAEMISAVESFCFDELQLHRLELRMVPEAAEQRANAEALGYQYEGCLPAQMEFDERWIDQVLYSRLATDRV</sequence>
<dbReference type="RefSeq" id="WP_283173088.1">
    <property type="nucleotide sequence ID" value="NZ_JAPNOA010000019.1"/>
</dbReference>
<dbReference type="Proteomes" id="UP001150830">
    <property type="component" value="Unassembled WGS sequence"/>
</dbReference>
<dbReference type="PANTHER" id="PTHR43441:SF11">
    <property type="entry name" value="RIBOSOMAL-PROTEIN-SERINE ACETYLTRANSFERASE"/>
    <property type="match status" value="1"/>
</dbReference>
<accession>A0A9X3EC62</accession>
<dbReference type="AlphaFoldDB" id="A0A9X3EC62"/>
<evidence type="ECO:0000259" key="1">
    <source>
        <dbReference type="Pfam" id="PF13302"/>
    </source>
</evidence>
<dbReference type="PANTHER" id="PTHR43441">
    <property type="entry name" value="RIBOSOMAL-PROTEIN-SERINE ACETYLTRANSFERASE"/>
    <property type="match status" value="1"/>
</dbReference>
<evidence type="ECO:0000313" key="2">
    <source>
        <dbReference type="EMBL" id="MCY0964872.1"/>
    </source>
</evidence>
<dbReference type="Gene3D" id="3.40.630.30">
    <property type="match status" value="1"/>
</dbReference>